<organism evidence="2 3">
    <name type="scientific">Nonomuraea turkmeniaca</name>
    <dbReference type="NCBI Taxonomy" id="103838"/>
    <lineage>
        <taxon>Bacteria</taxon>
        <taxon>Bacillati</taxon>
        <taxon>Actinomycetota</taxon>
        <taxon>Actinomycetes</taxon>
        <taxon>Streptosporangiales</taxon>
        <taxon>Streptosporangiaceae</taxon>
        <taxon>Nonomuraea</taxon>
    </lineage>
</organism>
<proteinExistence type="predicted"/>
<evidence type="ECO:0000313" key="3">
    <source>
        <dbReference type="Proteomes" id="UP000309128"/>
    </source>
</evidence>
<dbReference type="InterPro" id="IPR025164">
    <property type="entry name" value="Toastrack_DUF4097"/>
</dbReference>
<evidence type="ECO:0000313" key="2">
    <source>
        <dbReference type="EMBL" id="TMR22087.1"/>
    </source>
</evidence>
<comment type="caution">
    <text evidence="2">The sequence shown here is derived from an EMBL/GenBank/DDBJ whole genome shotgun (WGS) entry which is preliminary data.</text>
</comment>
<dbReference type="AlphaFoldDB" id="A0A5S4FMY3"/>
<dbReference type="EMBL" id="VCKY01000034">
    <property type="protein sequence ID" value="TMR22087.1"/>
    <property type="molecule type" value="Genomic_DNA"/>
</dbReference>
<dbReference type="Proteomes" id="UP000309128">
    <property type="component" value="Unassembled WGS sequence"/>
</dbReference>
<keyword evidence="3" id="KW-1185">Reference proteome</keyword>
<protein>
    <submittedName>
        <fullName evidence="2">DUF4097 domain-containing protein</fullName>
    </submittedName>
</protein>
<gene>
    <name evidence="2" type="ORF">ETD86_13035</name>
</gene>
<evidence type="ECO:0000259" key="1">
    <source>
        <dbReference type="Pfam" id="PF13349"/>
    </source>
</evidence>
<dbReference type="RefSeq" id="WP_138666395.1">
    <property type="nucleotide sequence ID" value="NZ_VCKY01000034.1"/>
</dbReference>
<name>A0A5S4FMY3_9ACTN</name>
<reference evidence="2 3" key="1">
    <citation type="submission" date="2019-05" db="EMBL/GenBank/DDBJ databases">
        <title>Draft genome sequence of Nonomuraea turkmeniaca DSM 43926.</title>
        <authorList>
            <person name="Saricaoglu S."/>
            <person name="Isik K."/>
        </authorList>
    </citation>
    <scope>NUCLEOTIDE SEQUENCE [LARGE SCALE GENOMIC DNA]</scope>
    <source>
        <strain evidence="2 3">DSM 43926</strain>
    </source>
</reference>
<dbReference type="Pfam" id="PF13349">
    <property type="entry name" value="DUF4097"/>
    <property type="match status" value="1"/>
</dbReference>
<sequence>MFTPATRTLVAAPAGPVRLTFPMKHIPTVVQVADVPAVEVTLTTRAAPGTAAADAINAASMTQHASDVTVNVPDLPGAAEVSVTSVSRGGSRTTIQTVTNLGAGAVIVGGDFYGEVDIDDGRVSMRGTTVGATILTGGMSGVIQAEIRIPASSALNMTSKDAGLTVRGEVVAINYTSTSGSLHVDACQSLTGSSTGGVITADVADRVVWRTVSGRVRLGRTENVQVSSVSGPVHIADFGGVAEIQSVSGRISVDATEGGTITATSTSGDILVTAAPGLADAVGDNRLIVNARSLTGYVSIPQPTASTTRRPRPTRRRP</sequence>
<dbReference type="OrthoDB" id="3532793at2"/>
<feature type="domain" description="DUF4097" evidence="1">
    <location>
        <begin position="148"/>
        <end position="275"/>
    </location>
</feature>
<accession>A0A5S4FMY3</accession>